<evidence type="ECO:0000256" key="1">
    <source>
        <dbReference type="SAM" id="MobiDB-lite"/>
    </source>
</evidence>
<feature type="region of interest" description="Disordered" evidence="1">
    <location>
        <begin position="223"/>
        <end position="251"/>
    </location>
</feature>
<feature type="domain" description="F-box" evidence="2">
    <location>
        <begin position="14"/>
        <end position="70"/>
    </location>
</feature>
<evidence type="ECO:0000313" key="3">
    <source>
        <dbReference type="EMBL" id="OZJ04223.1"/>
    </source>
</evidence>
<dbReference type="InterPro" id="IPR001810">
    <property type="entry name" value="F-box_dom"/>
</dbReference>
<evidence type="ECO:0000313" key="4">
    <source>
        <dbReference type="Proteomes" id="UP000242875"/>
    </source>
</evidence>
<proteinExistence type="predicted"/>
<dbReference type="SUPFAM" id="SSF81383">
    <property type="entry name" value="F-box domain"/>
    <property type="match status" value="1"/>
</dbReference>
<evidence type="ECO:0000259" key="2">
    <source>
        <dbReference type="PROSITE" id="PS50181"/>
    </source>
</evidence>
<sequence>MPSETVRSYPASIRPTLNSMPFDILSHIGALLPFHDLVALSQASRQLRSWPLDIIRGTYKCFPTDSYAPMPPFPLHLYIGISNLLRLQQRLVRASGSTLTTSASDYKHKRRKVGAAETMRQHVLALDRGVYNLSLNACNHIYDSTSDTGWEVELEAYILSVTRIVWDMVMDIGALDCAWNTHGMDCSHTQSYTSSSRLTPPLESDAGSRTYFTSDIPSKLHWAGSHPPPTRSAVPLPPSPPRNDPLDDPIESPTSPFYVHAAFLARLNEDIQTLFELSSASQLETIKEHLTDRFSNIIRHSSSSLPIEPKAQDTCATILFLCDLCLAGIFVPTEVLKLIRPLFSHCRAGDTLSSDEADRDTSLPPLYPP</sequence>
<comment type="caution">
    <text evidence="3">The sequence shown here is derived from an EMBL/GenBank/DDBJ whole genome shotgun (WGS) entry which is preliminary data.</text>
</comment>
<dbReference type="PROSITE" id="PS50181">
    <property type="entry name" value="FBOX"/>
    <property type="match status" value="1"/>
</dbReference>
<dbReference type="Proteomes" id="UP000242875">
    <property type="component" value="Unassembled WGS sequence"/>
</dbReference>
<dbReference type="EMBL" id="MVBO01000049">
    <property type="protein sequence ID" value="OZJ04223.1"/>
    <property type="molecule type" value="Genomic_DNA"/>
</dbReference>
<gene>
    <name evidence="3" type="ORF">BZG36_02966</name>
</gene>
<keyword evidence="4" id="KW-1185">Reference proteome</keyword>
<dbReference type="InterPro" id="IPR036047">
    <property type="entry name" value="F-box-like_dom_sf"/>
</dbReference>
<reference evidence="3 4" key="1">
    <citation type="journal article" date="2017" name="Mycologia">
        <title>Bifiguratus adelaidae, gen. et sp. nov., a new member of Mucoromycotina in endophytic and soil-dwelling habitats.</title>
        <authorList>
            <person name="Torres-Cruz T.J."/>
            <person name="Billingsley Tobias T.L."/>
            <person name="Almatruk M."/>
            <person name="Hesse C."/>
            <person name="Kuske C.R."/>
            <person name="Desiro A."/>
            <person name="Benucci G.M."/>
            <person name="Bonito G."/>
            <person name="Stajich J.E."/>
            <person name="Dunlap C."/>
            <person name="Arnold A.E."/>
            <person name="Porras-Alfaro A."/>
        </authorList>
    </citation>
    <scope>NUCLEOTIDE SEQUENCE [LARGE SCALE GENOMIC DNA]</scope>
    <source>
        <strain evidence="3 4">AZ0501</strain>
    </source>
</reference>
<feature type="compositionally biased region" description="Pro residues" evidence="1">
    <location>
        <begin position="226"/>
        <end position="243"/>
    </location>
</feature>
<name>A0A261Y0V4_9FUNG</name>
<protein>
    <recommendedName>
        <fullName evidence="2">F-box domain-containing protein</fullName>
    </recommendedName>
</protein>
<organism evidence="3 4">
    <name type="scientific">Bifiguratus adelaidae</name>
    <dbReference type="NCBI Taxonomy" id="1938954"/>
    <lineage>
        <taxon>Eukaryota</taxon>
        <taxon>Fungi</taxon>
        <taxon>Fungi incertae sedis</taxon>
        <taxon>Mucoromycota</taxon>
        <taxon>Mucoromycotina</taxon>
        <taxon>Endogonomycetes</taxon>
        <taxon>Endogonales</taxon>
        <taxon>Endogonales incertae sedis</taxon>
        <taxon>Bifiguratus</taxon>
    </lineage>
</organism>
<dbReference type="AlphaFoldDB" id="A0A261Y0V4"/>
<accession>A0A261Y0V4</accession>